<proteinExistence type="predicted"/>
<dbReference type="AlphaFoldDB" id="A0A6M3JWU0"/>
<evidence type="ECO:0000256" key="1">
    <source>
        <dbReference type="SAM" id="MobiDB-lite"/>
    </source>
</evidence>
<organism evidence="2">
    <name type="scientific">viral metagenome</name>
    <dbReference type="NCBI Taxonomy" id="1070528"/>
    <lineage>
        <taxon>unclassified sequences</taxon>
        <taxon>metagenomes</taxon>
        <taxon>organismal metagenomes</taxon>
    </lineage>
</organism>
<protein>
    <submittedName>
        <fullName evidence="2">Uncharacterized protein</fullName>
    </submittedName>
</protein>
<accession>A0A6M3JWU0</accession>
<reference evidence="2" key="1">
    <citation type="submission" date="2020-03" db="EMBL/GenBank/DDBJ databases">
        <title>The deep terrestrial virosphere.</title>
        <authorList>
            <person name="Holmfeldt K."/>
            <person name="Nilsson E."/>
            <person name="Simone D."/>
            <person name="Lopez-Fernandez M."/>
            <person name="Wu X."/>
            <person name="de Brujin I."/>
            <person name="Lundin D."/>
            <person name="Andersson A."/>
            <person name="Bertilsson S."/>
            <person name="Dopson M."/>
        </authorList>
    </citation>
    <scope>NUCLEOTIDE SEQUENCE</scope>
    <source>
        <strain evidence="2">MM415A02339</strain>
    </source>
</reference>
<feature type="region of interest" description="Disordered" evidence="1">
    <location>
        <begin position="77"/>
        <end position="100"/>
    </location>
</feature>
<dbReference type="EMBL" id="MT142029">
    <property type="protein sequence ID" value="QJA73462.1"/>
    <property type="molecule type" value="Genomic_DNA"/>
</dbReference>
<evidence type="ECO:0000313" key="2">
    <source>
        <dbReference type="EMBL" id="QJA73462.1"/>
    </source>
</evidence>
<name>A0A6M3JWU0_9ZZZZ</name>
<sequence length="100" mass="11337">MPMINEAQITARIKKACHRCQANFFIRAGQNTIGQEVFLCLKCGNRQVVRFDEVTITKMVVANKSKKFQLIYPEKSENHVDNSPIPQRIDDDSLGEVISA</sequence>
<gene>
    <name evidence="2" type="ORF">MM415A02339_0004</name>
</gene>